<comment type="similarity">
    <text evidence="1">Belongs to the short-chain dehydrogenases/reductases (SDR) family.</text>
</comment>
<organism evidence="3 4">
    <name type="scientific">Micavibrio aeruginosavorus</name>
    <dbReference type="NCBI Taxonomy" id="349221"/>
    <lineage>
        <taxon>Bacteria</taxon>
        <taxon>Pseudomonadati</taxon>
        <taxon>Bdellovibrionota</taxon>
        <taxon>Bdellovibrionia</taxon>
        <taxon>Bdellovibrionales</taxon>
        <taxon>Pseudobdellovibrionaceae</taxon>
        <taxon>Micavibrio</taxon>
    </lineage>
</organism>
<dbReference type="GO" id="GO:0016491">
    <property type="term" value="F:oxidoreductase activity"/>
    <property type="evidence" value="ECO:0007669"/>
    <property type="project" value="UniProtKB-KW"/>
</dbReference>
<dbReference type="CDD" id="cd05233">
    <property type="entry name" value="SDR_c"/>
    <property type="match status" value="1"/>
</dbReference>
<dbReference type="Pfam" id="PF00106">
    <property type="entry name" value="adh_short"/>
    <property type="match status" value="1"/>
</dbReference>
<keyword evidence="2" id="KW-0560">Oxidoreductase</keyword>
<protein>
    <submittedName>
        <fullName evidence="3">Oxidoreductase</fullName>
    </submittedName>
</protein>
<dbReference type="InterPro" id="IPR002347">
    <property type="entry name" value="SDR_fam"/>
</dbReference>
<gene>
    <name evidence="3" type="ORF">DI586_07340</name>
</gene>
<evidence type="ECO:0000256" key="2">
    <source>
        <dbReference type="ARBA" id="ARBA00023002"/>
    </source>
</evidence>
<dbReference type="InterPro" id="IPR036291">
    <property type="entry name" value="NAD(P)-bd_dom_sf"/>
</dbReference>
<dbReference type="PANTHER" id="PTHR43669">
    <property type="entry name" value="5-KETO-D-GLUCONATE 5-REDUCTASE"/>
    <property type="match status" value="1"/>
</dbReference>
<dbReference type="Gene3D" id="3.40.50.720">
    <property type="entry name" value="NAD(P)-binding Rossmann-like Domain"/>
    <property type="match status" value="1"/>
</dbReference>
<evidence type="ECO:0000313" key="3">
    <source>
        <dbReference type="EMBL" id="PZP55286.1"/>
    </source>
</evidence>
<dbReference type="PRINTS" id="PR00081">
    <property type="entry name" value="GDHRDH"/>
</dbReference>
<evidence type="ECO:0000313" key="4">
    <source>
        <dbReference type="Proteomes" id="UP000249739"/>
    </source>
</evidence>
<sequence length="240" mass="25654">MTKKLEGKVALITGASRGIGATVAESYAREGAHVVLLARGQRNLEKIDDRIKAFGGSATLVPFDLTEIDQLEALGPLIDNKFGKLDIFVANAGILGKLTPVSHSPIKDWKDAFTTNVLANVQLIRTLDPLLKNSKAGRAIFVGSGLGIDAVPYYGSYGMSKAAVIHLARTYAAESEQSNLRVNIVRPGAVDTAMLKGAFPGGYHGADLKQPEDLVPLFVHLATEECQDNGRIFTPDDIQA</sequence>
<accession>A0A2W5HB34</accession>
<dbReference type="Proteomes" id="UP000249739">
    <property type="component" value="Unassembled WGS sequence"/>
</dbReference>
<dbReference type="PROSITE" id="PS00061">
    <property type="entry name" value="ADH_SHORT"/>
    <property type="match status" value="1"/>
</dbReference>
<dbReference type="InterPro" id="IPR020904">
    <property type="entry name" value="Sc_DH/Rdtase_CS"/>
</dbReference>
<evidence type="ECO:0000256" key="1">
    <source>
        <dbReference type="ARBA" id="ARBA00006484"/>
    </source>
</evidence>
<dbReference type="SUPFAM" id="SSF51735">
    <property type="entry name" value="NAD(P)-binding Rossmann-fold domains"/>
    <property type="match status" value="1"/>
</dbReference>
<comment type="caution">
    <text evidence="3">The sequence shown here is derived from an EMBL/GenBank/DDBJ whole genome shotgun (WGS) entry which is preliminary data.</text>
</comment>
<dbReference type="AlphaFoldDB" id="A0A2W5HB34"/>
<name>A0A2W5HB34_9BACT</name>
<proteinExistence type="inferred from homology"/>
<dbReference type="EMBL" id="QFOT01000077">
    <property type="protein sequence ID" value="PZP55286.1"/>
    <property type="molecule type" value="Genomic_DNA"/>
</dbReference>
<dbReference type="PANTHER" id="PTHR43669:SF3">
    <property type="entry name" value="ALCOHOL DEHYDROGENASE, PUTATIVE (AFU_ORTHOLOGUE AFUA_3G03445)-RELATED"/>
    <property type="match status" value="1"/>
</dbReference>
<reference evidence="3 4" key="1">
    <citation type="submission" date="2017-08" db="EMBL/GenBank/DDBJ databases">
        <title>Infants hospitalized years apart are colonized by the same room-sourced microbial strains.</title>
        <authorList>
            <person name="Brooks B."/>
            <person name="Olm M.R."/>
            <person name="Firek B.A."/>
            <person name="Baker R."/>
            <person name="Thomas B.C."/>
            <person name="Morowitz M.J."/>
            <person name="Banfield J.F."/>
        </authorList>
    </citation>
    <scope>NUCLEOTIDE SEQUENCE [LARGE SCALE GENOMIC DNA]</scope>
    <source>
        <strain evidence="3">S2_006_000_R2_64</strain>
    </source>
</reference>